<dbReference type="OrthoDB" id="273340at2759"/>
<dbReference type="InterPro" id="IPR056550">
    <property type="entry name" value="NOL10_2nd"/>
</dbReference>
<dbReference type="GO" id="GO:0032040">
    <property type="term" value="C:small-subunit processome"/>
    <property type="evidence" value="ECO:0007669"/>
    <property type="project" value="TreeGrafter"/>
</dbReference>
<dbReference type="InterPro" id="IPR012580">
    <property type="entry name" value="NUC153"/>
</dbReference>
<dbReference type="Pfam" id="PF23097">
    <property type="entry name" value="NOL10_2nd"/>
    <property type="match status" value="1"/>
</dbReference>
<dbReference type="Pfam" id="PF23098">
    <property type="entry name" value="Beta-prop_NOL10_N"/>
    <property type="match status" value="1"/>
</dbReference>
<gene>
    <name evidence="9" type="ORF">RF11_06837</name>
</gene>
<evidence type="ECO:0000256" key="5">
    <source>
        <dbReference type="ARBA" id="ARBA00023242"/>
    </source>
</evidence>
<proteinExistence type="inferred from homology"/>
<dbReference type="GO" id="GO:0000462">
    <property type="term" value="P:maturation of SSU-rRNA from tricistronic rRNA transcript (SSU-rRNA, 5.8S rRNA, LSU-rRNA)"/>
    <property type="evidence" value="ECO:0007669"/>
    <property type="project" value="TreeGrafter"/>
</dbReference>
<dbReference type="Gene3D" id="2.130.10.10">
    <property type="entry name" value="YVTN repeat-like/Quinoprotein amine dehydrogenase"/>
    <property type="match status" value="1"/>
</dbReference>
<reference evidence="9 10" key="1">
    <citation type="journal article" date="2014" name="Genome Biol. Evol.">
        <title>The genome of the myxosporean Thelohanellus kitauei shows adaptations to nutrient acquisition within its fish host.</title>
        <authorList>
            <person name="Yang Y."/>
            <person name="Xiong J."/>
            <person name="Zhou Z."/>
            <person name="Huo F."/>
            <person name="Miao W."/>
            <person name="Ran C."/>
            <person name="Liu Y."/>
            <person name="Zhang J."/>
            <person name="Feng J."/>
            <person name="Wang M."/>
            <person name="Wang M."/>
            <person name="Wang L."/>
            <person name="Yao B."/>
        </authorList>
    </citation>
    <scope>NUCLEOTIDE SEQUENCE [LARGE SCALE GENOMIC DNA]</scope>
    <source>
        <strain evidence="9">Wuqing</strain>
    </source>
</reference>
<dbReference type="OMA" id="IHEYANI"/>
<keyword evidence="5" id="KW-0539">Nucleus</keyword>
<evidence type="ECO:0000313" key="9">
    <source>
        <dbReference type="EMBL" id="KII68389.1"/>
    </source>
</evidence>
<evidence type="ECO:0000256" key="1">
    <source>
        <dbReference type="ARBA" id="ARBA00004604"/>
    </source>
</evidence>
<evidence type="ECO:0000256" key="3">
    <source>
        <dbReference type="ARBA" id="ARBA00022574"/>
    </source>
</evidence>
<keyword evidence="4" id="KW-0677">Repeat</keyword>
<feature type="domain" description="NUC153" evidence="6">
    <location>
        <begin position="371"/>
        <end position="394"/>
    </location>
</feature>
<dbReference type="Proteomes" id="UP000031668">
    <property type="component" value="Unassembled WGS sequence"/>
</dbReference>
<dbReference type="GO" id="GO:0030686">
    <property type="term" value="C:90S preribosome"/>
    <property type="evidence" value="ECO:0007669"/>
    <property type="project" value="TreeGrafter"/>
</dbReference>
<keyword evidence="10" id="KW-1185">Reference proteome</keyword>
<dbReference type="AlphaFoldDB" id="A0A0C2ISH0"/>
<dbReference type="SUPFAM" id="SSF50978">
    <property type="entry name" value="WD40 repeat-like"/>
    <property type="match status" value="1"/>
</dbReference>
<comment type="caution">
    <text evidence="9">The sequence shown here is derived from an EMBL/GenBank/DDBJ whole genome shotgun (WGS) entry which is preliminary data.</text>
</comment>
<protein>
    <submittedName>
        <fullName evidence="9">Nucleolar protein 10</fullName>
    </submittedName>
</protein>
<evidence type="ECO:0000256" key="4">
    <source>
        <dbReference type="ARBA" id="ARBA00022737"/>
    </source>
</evidence>
<feature type="domain" description="Nucleolar protein 10-like second" evidence="7">
    <location>
        <begin position="265"/>
        <end position="312"/>
    </location>
</feature>
<dbReference type="Pfam" id="PF08159">
    <property type="entry name" value="NUC153"/>
    <property type="match status" value="1"/>
</dbReference>
<evidence type="ECO:0000259" key="7">
    <source>
        <dbReference type="Pfam" id="PF23097"/>
    </source>
</evidence>
<dbReference type="PANTHER" id="PTHR14927:SF0">
    <property type="entry name" value="NUCLEOLAR PROTEIN 10"/>
    <property type="match status" value="1"/>
</dbReference>
<organism evidence="9 10">
    <name type="scientific">Thelohanellus kitauei</name>
    <name type="common">Myxosporean</name>
    <dbReference type="NCBI Taxonomy" id="669202"/>
    <lineage>
        <taxon>Eukaryota</taxon>
        <taxon>Metazoa</taxon>
        <taxon>Cnidaria</taxon>
        <taxon>Myxozoa</taxon>
        <taxon>Myxosporea</taxon>
        <taxon>Bivalvulida</taxon>
        <taxon>Platysporina</taxon>
        <taxon>Myxobolidae</taxon>
        <taxon>Thelohanellus</taxon>
    </lineage>
</organism>
<dbReference type="EMBL" id="JWZT01002870">
    <property type="protein sequence ID" value="KII68389.1"/>
    <property type="molecule type" value="Genomic_DNA"/>
</dbReference>
<evidence type="ECO:0000259" key="6">
    <source>
        <dbReference type="Pfam" id="PF08159"/>
    </source>
</evidence>
<comment type="similarity">
    <text evidence="2">Belongs to the WD repeat NOL10/ENP2 family.</text>
</comment>
<evidence type="ECO:0000259" key="8">
    <source>
        <dbReference type="Pfam" id="PF23098"/>
    </source>
</evidence>
<dbReference type="InterPro" id="IPR036322">
    <property type="entry name" value="WD40_repeat_dom_sf"/>
</dbReference>
<dbReference type="PANTHER" id="PTHR14927">
    <property type="entry name" value="NUCLEOLAR PROTEIN 10"/>
    <property type="match status" value="1"/>
</dbReference>
<dbReference type="InterPro" id="IPR015943">
    <property type="entry name" value="WD40/YVTN_repeat-like_dom_sf"/>
</dbReference>
<evidence type="ECO:0000313" key="10">
    <source>
        <dbReference type="Proteomes" id="UP000031668"/>
    </source>
</evidence>
<sequence length="546" mass="62526">MALLLNDRYVEMHSQEGMYHRLRIPNFGRDLAYDHYTCDLNITSASYEVYRLNLESGRFNRPYSLENRYELIATSHGTSIAINHDYHFLLVGTQDGHVIAFDPRTRNHITGVNLGHFSHDVSNAAVSAIKFRDGINVGVGFANGIVSMYDVRSPIPLVSKDHMYGEPIKRIAFLSCVDGGDYVASCDSHSLKIYNRRDVKMLTTIETNDPINDFCIFPNSGLVFFANDSPHSGIYFVPSIGMAPKWCSYLDNLTDGMEEVSNTQIYDDYKFITRPELEELGLSNLIGTESLRAYMHGFFINVRFYKRIKAAHDPLSYQEFKKRTLRQKIEEERADRLKLIKLPSVNRELAEHLLKSKSTMTNSDIINPLGDDRFKKLFLDSNFEIDKDNEHFKLISRAGAIKKTKLIKNKPVTQEEQPHSFVESDDDDSIEKLTSDDGELQEYQISSIFNDSGPFSTKSGGLTIEEKLAKKGNISRDGGQELVFGDQEVNFIPHDEKKGLDFKKYQRLKDHIVDKKKLQKNYTKRLPMRTKKLLRSGLKKLKKSKT</sequence>
<keyword evidence="3" id="KW-0853">WD repeat</keyword>
<accession>A0A0C2ISH0</accession>
<comment type="subcellular location">
    <subcellularLocation>
        <location evidence="1">Nucleus</location>
        <location evidence="1">Nucleolus</location>
    </subcellularLocation>
</comment>
<dbReference type="InterPro" id="IPR056551">
    <property type="entry name" value="Beta-prop_NOL10_N"/>
</dbReference>
<name>A0A0C2ISH0_THEKT</name>
<dbReference type="InterPro" id="IPR040382">
    <property type="entry name" value="NOL10/Enp2"/>
</dbReference>
<evidence type="ECO:0000256" key="2">
    <source>
        <dbReference type="ARBA" id="ARBA00005264"/>
    </source>
</evidence>
<feature type="domain" description="Nucleolar protein 10-like N-terminal" evidence="8">
    <location>
        <begin position="3"/>
        <end position="261"/>
    </location>
</feature>